<accession>A0A6P0CB48</accession>
<reference evidence="2 3" key="1">
    <citation type="submission" date="2020-01" db="EMBL/GenBank/DDBJ databases">
        <title>Sulfitobacter sediminilitoris sp. nov., isolated from a tidal flat.</title>
        <authorList>
            <person name="Park S."/>
            <person name="Yoon J.-H."/>
        </authorList>
    </citation>
    <scope>NUCLEOTIDE SEQUENCE [LARGE SCALE GENOMIC DNA]</scope>
    <source>
        <strain evidence="2 3">JBTF-M27</strain>
    </source>
</reference>
<evidence type="ECO:0000313" key="2">
    <source>
        <dbReference type="EMBL" id="NEK21713.1"/>
    </source>
</evidence>
<dbReference type="InterPro" id="IPR036291">
    <property type="entry name" value="NAD(P)-bd_dom_sf"/>
</dbReference>
<comment type="caution">
    <text evidence="2">The sequence shown here is derived from an EMBL/GenBank/DDBJ whole genome shotgun (WGS) entry which is preliminary data.</text>
</comment>
<evidence type="ECO:0000313" key="3">
    <source>
        <dbReference type="Proteomes" id="UP000468591"/>
    </source>
</evidence>
<dbReference type="Proteomes" id="UP000468591">
    <property type="component" value="Unassembled WGS sequence"/>
</dbReference>
<dbReference type="SUPFAM" id="SSF51735">
    <property type="entry name" value="NAD(P)-binding Rossmann-fold domains"/>
    <property type="match status" value="1"/>
</dbReference>
<dbReference type="RefSeq" id="WP_164352546.1">
    <property type="nucleotide sequence ID" value="NZ_JAABNT010000002.1"/>
</dbReference>
<gene>
    <name evidence="2" type="ORF">GV827_04760</name>
</gene>
<proteinExistence type="predicted"/>
<dbReference type="Gene3D" id="3.40.50.720">
    <property type="entry name" value="NAD(P)-binding Rossmann-like Domain"/>
    <property type="match status" value="1"/>
</dbReference>
<evidence type="ECO:0000256" key="1">
    <source>
        <dbReference type="ARBA" id="ARBA00023027"/>
    </source>
</evidence>
<dbReference type="PANTHER" id="PTHR43574">
    <property type="entry name" value="EPIMERASE-RELATED"/>
    <property type="match status" value="1"/>
</dbReference>
<keyword evidence="3" id="KW-1185">Reference proteome</keyword>
<dbReference type="CDD" id="cd05266">
    <property type="entry name" value="SDR_a4"/>
    <property type="match status" value="1"/>
</dbReference>
<dbReference type="AlphaFoldDB" id="A0A6P0CB48"/>
<keyword evidence="1" id="KW-0520">NAD</keyword>
<organism evidence="2 3">
    <name type="scientific">Sulfitobacter sediminilitoris</name>
    <dbReference type="NCBI Taxonomy" id="2698830"/>
    <lineage>
        <taxon>Bacteria</taxon>
        <taxon>Pseudomonadati</taxon>
        <taxon>Pseudomonadota</taxon>
        <taxon>Alphaproteobacteria</taxon>
        <taxon>Rhodobacterales</taxon>
        <taxon>Roseobacteraceae</taxon>
        <taxon>Sulfitobacter</taxon>
    </lineage>
</organism>
<sequence length="286" mass="31303">MDKVLFSFGHGYSARALAERLIVKGWRIIGTTRSPEKLEGISETGVEPMLWPGTDVSEQLQQASHLLISAGPGPEGDPALNALKDQVSQIAPRLEWVGYLSTTGVYGDHQGDWVDEDTPLTATTKRGQKRIDAEAAWQAIPDLPLHIFRLAGIYGPGRGPFAKVRDGSARRIIKKGQFFSRIHVEDIAQALDLSMAQPTPGAIYNLCDDDPAPPQDVITHAAELLGAPLPEKVDFESAEMSPMARSFYAESKKVRNDRIKQALGWEPKYATYRAGLAAILDKDTTT</sequence>
<protein>
    <submittedName>
        <fullName evidence="2">SDR family NAD(P)-dependent oxidoreductase</fullName>
    </submittedName>
</protein>
<name>A0A6P0CB48_9RHOB</name>
<dbReference type="EMBL" id="JAABNT010000002">
    <property type="protein sequence ID" value="NEK21713.1"/>
    <property type="molecule type" value="Genomic_DNA"/>
</dbReference>